<dbReference type="GO" id="GO:0009295">
    <property type="term" value="C:nucleoid"/>
    <property type="evidence" value="ECO:0007669"/>
    <property type="project" value="UniProtKB-SubCell"/>
</dbReference>
<dbReference type="Gene3D" id="3.30.160.510">
    <property type="entry name" value="Histone-like nucleoid-structuring protein H-NS"/>
    <property type="match status" value="1"/>
</dbReference>
<comment type="similarity">
    <text evidence="2">Belongs to the histone-like protein H-NS family.</text>
</comment>
<dbReference type="EMBL" id="LN899826">
    <property type="protein sequence ID" value="CUV38500.1"/>
    <property type="molecule type" value="Genomic_DNA"/>
</dbReference>
<organism evidence="10">
    <name type="scientific">Ralstonia solanacearum</name>
    <name type="common">Pseudomonas solanacearum</name>
    <dbReference type="NCBI Taxonomy" id="305"/>
    <lineage>
        <taxon>Bacteria</taxon>
        <taxon>Pseudomonadati</taxon>
        <taxon>Pseudomonadota</taxon>
        <taxon>Betaproteobacteria</taxon>
        <taxon>Burkholderiales</taxon>
        <taxon>Burkholderiaceae</taxon>
        <taxon>Ralstonia</taxon>
        <taxon>Ralstonia solanacearum species complex</taxon>
    </lineage>
</organism>
<evidence type="ECO:0000313" key="10">
    <source>
        <dbReference type="EMBL" id="CUV59137.1"/>
    </source>
</evidence>
<dbReference type="EMBL" id="LN899822">
    <property type="protein sequence ID" value="CUV59137.1"/>
    <property type="molecule type" value="Genomic_DNA"/>
</dbReference>
<proteinExistence type="inferred from homology"/>
<dbReference type="PANTHER" id="PTHR38097:SF2">
    <property type="entry name" value="DNA-BINDING PROTEIN STPA"/>
    <property type="match status" value="1"/>
</dbReference>
<sequence length="95" mass="10402">MATYKELLAQKAKLEEQLAAAHAAELATVIAQTRQIVAEYGLTAEDLGLAAKTKKRKGSVVQPKYQDPKSGSTWTGRGRAPAWIAGKNYERFLIK</sequence>
<dbReference type="GO" id="GO:0003677">
    <property type="term" value="F:DNA binding"/>
    <property type="evidence" value="ECO:0007669"/>
    <property type="project" value="UniProtKB-KW"/>
</dbReference>
<comment type="subcellular location">
    <subcellularLocation>
        <location evidence="1">Cytoplasm</location>
        <location evidence="1">Nucleoid</location>
    </subcellularLocation>
</comment>
<evidence type="ECO:0000313" key="6">
    <source>
        <dbReference type="EMBL" id="CUV22902.1"/>
    </source>
</evidence>
<evidence type="ECO:0000313" key="8">
    <source>
        <dbReference type="EMBL" id="CUV38500.1"/>
    </source>
</evidence>
<gene>
    <name evidence="10" type="ORF">RD1301_v1_270027</name>
    <name evidence="6" type="ORF">RUN1744_v1_280001</name>
    <name evidence="7" type="ORF">TD1301_v1_1200027</name>
    <name evidence="8" type="ORF">TF3108_v1_130027</name>
    <name evidence="9" type="ORF">TO10_v1_10100</name>
</gene>
<keyword evidence="4" id="KW-0238">DNA-binding</keyword>
<dbReference type="SMART" id="SM00528">
    <property type="entry name" value="HNS"/>
    <property type="match status" value="1"/>
</dbReference>
<keyword evidence="3" id="KW-0963">Cytoplasm</keyword>
<evidence type="ECO:0000256" key="2">
    <source>
        <dbReference type="ARBA" id="ARBA00010610"/>
    </source>
</evidence>
<evidence type="ECO:0000256" key="1">
    <source>
        <dbReference type="ARBA" id="ARBA00004453"/>
    </source>
</evidence>
<name>A0A0S4X5Z6_RALSL</name>
<dbReference type="AlphaFoldDB" id="A0A0S4X5Z6"/>
<accession>A0A0S4X5Z6</accession>
<dbReference type="SUPFAM" id="SSF81273">
    <property type="entry name" value="H-NS histone-like proteins"/>
    <property type="match status" value="1"/>
</dbReference>
<dbReference type="EMBL" id="LN899825">
    <property type="protein sequence ID" value="CUV35058.1"/>
    <property type="molecule type" value="Genomic_DNA"/>
</dbReference>
<dbReference type="PANTHER" id="PTHR38097">
    <property type="match status" value="1"/>
</dbReference>
<dbReference type="EMBL" id="LN899827">
    <property type="protein sequence ID" value="CUV43199.1"/>
    <property type="molecule type" value="Genomic_DNA"/>
</dbReference>
<evidence type="ECO:0000256" key="4">
    <source>
        <dbReference type="ARBA" id="ARBA00023125"/>
    </source>
</evidence>
<evidence type="ECO:0000313" key="7">
    <source>
        <dbReference type="EMBL" id="CUV35058.1"/>
    </source>
</evidence>
<dbReference type="EMBL" id="LN899823">
    <property type="protein sequence ID" value="CUV22902.1"/>
    <property type="molecule type" value="Genomic_DNA"/>
</dbReference>
<evidence type="ECO:0000259" key="5">
    <source>
        <dbReference type="SMART" id="SM00528"/>
    </source>
</evidence>
<feature type="domain" description="DNA-binding protein H-NS-like C-terminal" evidence="5">
    <location>
        <begin position="55"/>
        <end position="94"/>
    </location>
</feature>
<evidence type="ECO:0000313" key="9">
    <source>
        <dbReference type="EMBL" id="CUV43199.1"/>
    </source>
</evidence>
<dbReference type="InterPro" id="IPR027444">
    <property type="entry name" value="H-NS_C_dom"/>
</dbReference>
<dbReference type="Pfam" id="PF00816">
    <property type="entry name" value="Histone_HNS"/>
    <property type="match status" value="1"/>
</dbReference>
<evidence type="ECO:0000256" key="3">
    <source>
        <dbReference type="ARBA" id="ARBA00022490"/>
    </source>
</evidence>
<reference evidence="10" key="1">
    <citation type="submission" date="2015-10" db="EMBL/GenBank/DDBJ databases">
        <authorList>
            <person name="Gilbert D.G."/>
        </authorList>
    </citation>
    <scope>NUCLEOTIDE SEQUENCE</scope>
    <source>
        <strain evidence="10">Phyl III-seqv23</strain>
    </source>
</reference>
<protein>
    <submittedName>
        <fullName evidence="10">Histone-like nucleoid-structuring protein H-NS</fullName>
    </submittedName>
</protein>